<gene>
    <name evidence="7" type="ORF">ATO7_04235</name>
</gene>
<dbReference type="AlphaFoldDB" id="A0A1Y1SHB9"/>
<dbReference type="RefSeq" id="WP_083559841.1">
    <property type="nucleotide sequence ID" value="NZ_AQQV01000001.1"/>
</dbReference>
<accession>A0A1Y1SHB9</accession>
<dbReference type="GO" id="GO:0046873">
    <property type="term" value="F:metal ion transmembrane transporter activity"/>
    <property type="evidence" value="ECO:0007669"/>
    <property type="project" value="InterPro"/>
</dbReference>
<organism evidence="7 8">
    <name type="scientific">Oceanococcus atlanticus</name>
    <dbReference type="NCBI Taxonomy" id="1317117"/>
    <lineage>
        <taxon>Bacteria</taxon>
        <taxon>Pseudomonadati</taxon>
        <taxon>Pseudomonadota</taxon>
        <taxon>Gammaproteobacteria</taxon>
        <taxon>Chromatiales</taxon>
        <taxon>Oceanococcaceae</taxon>
        <taxon>Oceanococcus</taxon>
    </lineage>
</organism>
<dbReference type="EMBL" id="AQQV01000001">
    <property type="protein sequence ID" value="ORE89056.1"/>
    <property type="molecule type" value="Genomic_DNA"/>
</dbReference>
<feature type="transmembrane region" description="Helical" evidence="6">
    <location>
        <begin position="165"/>
        <end position="187"/>
    </location>
</feature>
<dbReference type="GO" id="GO:0016020">
    <property type="term" value="C:membrane"/>
    <property type="evidence" value="ECO:0007669"/>
    <property type="project" value="UniProtKB-SubCell"/>
</dbReference>
<evidence type="ECO:0000256" key="5">
    <source>
        <dbReference type="ARBA" id="ARBA00023136"/>
    </source>
</evidence>
<reference evidence="7 8" key="1">
    <citation type="submission" date="2013-04" db="EMBL/GenBank/DDBJ databases">
        <title>Oceanococcus atlanticus 22II-S10r2 Genome Sequencing.</title>
        <authorList>
            <person name="Lai Q."/>
            <person name="Li G."/>
            <person name="Shao Z."/>
        </authorList>
    </citation>
    <scope>NUCLEOTIDE SEQUENCE [LARGE SCALE GENOMIC DNA]</scope>
    <source>
        <strain evidence="7 8">22II-S10r2</strain>
    </source>
</reference>
<evidence type="ECO:0000256" key="3">
    <source>
        <dbReference type="ARBA" id="ARBA00022692"/>
    </source>
</evidence>
<dbReference type="PANTHER" id="PTHR12608">
    <property type="entry name" value="TRANSMEMBRANE PROTEIN HTP-1 RELATED"/>
    <property type="match status" value="1"/>
</dbReference>
<comment type="similarity">
    <text evidence="2 6">Belongs to the GDT1 family.</text>
</comment>
<evidence type="ECO:0000256" key="4">
    <source>
        <dbReference type="ARBA" id="ARBA00022989"/>
    </source>
</evidence>
<evidence type="ECO:0000256" key="1">
    <source>
        <dbReference type="ARBA" id="ARBA00004141"/>
    </source>
</evidence>
<comment type="caution">
    <text evidence="7">The sequence shown here is derived from an EMBL/GenBank/DDBJ whole genome shotgun (WGS) entry which is preliminary data.</text>
</comment>
<dbReference type="Proteomes" id="UP000192342">
    <property type="component" value="Unassembled WGS sequence"/>
</dbReference>
<dbReference type="InterPro" id="IPR001727">
    <property type="entry name" value="GDT1-like"/>
</dbReference>
<protein>
    <recommendedName>
        <fullName evidence="6">GDT1 family protein</fullName>
    </recommendedName>
</protein>
<keyword evidence="5 6" id="KW-0472">Membrane</keyword>
<keyword evidence="4 6" id="KW-1133">Transmembrane helix</keyword>
<name>A0A1Y1SHB9_9GAMM</name>
<feature type="transmembrane region" description="Helical" evidence="6">
    <location>
        <begin position="38"/>
        <end position="60"/>
    </location>
</feature>
<keyword evidence="8" id="KW-1185">Reference proteome</keyword>
<evidence type="ECO:0000313" key="7">
    <source>
        <dbReference type="EMBL" id="ORE89056.1"/>
    </source>
</evidence>
<feature type="transmembrane region" description="Helical" evidence="6">
    <location>
        <begin position="97"/>
        <end position="115"/>
    </location>
</feature>
<dbReference type="PANTHER" id="PTHR12608:SF1">
    <property type="entry name" value="TRANSMEMBRANE PROTEIN 165"/>
    <property type="match status" value="1"/>
</dbReference>
<proteinExistence type="inferred from homology"/>
<feature type="transmembrane region" description="Helical" evidence="6">
    <location>
        <begin position="127"/>
        <end position="153"/>
    </location>
</feature>
<sequence>MEAFLISTGLVALAEIGDKTQLLALLLAARFRQPVPIVLGILLATLLNHGIAAAFGVWLTSLLGPQALHVLLGLSFILMAGWMLIPDKLDDGDTHHTRFGVFGTTLVAFFLAEIGDKTQVATVALAAQYDATLMVVAGTTLGMMLANAPVVYFGERVAGKIPTRVVHALAAVIFALLGVLALLRLALINE</sequence>
<keyword evidence="3 6" id="KW-0812">Transmembrane</keyword>
<dbReference type="OrthoDB" id="9801356at2"/>
<dbReference type="Pfam" id="PF01169">
    <property type="entry name" value="GDT1"/>
    <property type="match status" value="2"/>
</dbReference>
<evidence type="ECO:0000313" key="8">
    <source>
        <dbReference type="Proteomes" id="UP000192342"/>
    </source>
</evidence>
<comment type="subcellular location">
    <subcellularLocation>
        <location evidence="1 6">Membrane</location>
        <topology evidence="1 6">Multi-pass membrane protein</topology>
    </subcellularLocation>
</comment>
<evidence type="ECO:0000256" key="2">
    <source>
        <dbReference type="ARBA" id="ARBA00009190"/>
    </source>
</evidence>
<evidence type="ECO:0000256" key="6">
    <source>
        <dbReference type="RuleBase" id="RU365102"/>
    </source>
</evidence>
<feature type="transmembrane region" description="Helical" evidence="6">
    <location>
        <begin position="67"/>
        <end position="85"/>
    </location>
</feature>